<name>A0ABT3VJT4_9ACTN</name>
<comment type="caution">
    <text evidence="1">The sequence shown here is derived from an EMBL/GenBank/DDBJ whole genome shotgun (WGS) entry which is preliminary data.</text>
</comment>
<protein>
    <submittedName>
        <fullName evidence="1">Uncharacterized protein</fullName>
    </submittedName>
</protein>
<evidence type="ECO:0000313" key="1">
    <source>
        <dbReference type="EMBL" id="MCX4238935.1"/>
    </source>
</evidence>
<accession>A0ABT3VJT4</accession>
<gene>
    <name evidence="1" type="ORF">K3769_40415</name>
</gene>
<reference evidence="1" key="1">
    <citation type="journal article" date="2022" name="bioRxiv">
        <title>Discovery and biosynthetic assessment of Streptomyces ortus sp nov. isolated from a deep-sea sponge.</title>
        <authorList>
            <person name="Williams S.E."/>
        </authorList>
    </citation>
    <scope>NUCLEOTIDE SEQUENCE</scope>
    <source>
        <strain evidence="1">A15ISP2-DRY2</strain>
    </source>
</reference>
<dbReference type="Proteomes" id="UP001165590">
    <property type="component" value="Unassembled WGS sequence"/>
</dbReference>
<proteinExistence type="predicted"/>
<keyword evidence="2" id="KW-1185">Reference proteome</keyword>
<evidence type="ECO:0000313" key="2">
    <source>
        <dbReference type="Proteomes" id="UP001165590"/>
    </source>
</evidence>
<sequence>MKIGVLGVLGTVSIGATLTRRLGAHGHAEPWRTAAAGTDAAAVRREPVTAGLSMARPRAQSAACADVPHSAICALAVRDPPTPDRTSCLPRSCRLTGSPCGPWAPRYSPQLGAAVGVG</sequence>
<organism evidence="1 2">
    <name type="scientific">Streptomyces ortus</name>
    <dbReference type="NCBI Taxonomy" id="2867268"/>
    <lineage>
        <taxon>Bacteria</taxon>
        <taxon>Bacillati</taxon>
        <taxon>Actinomycetota</taxon>
        <taxon>Actinomycetes</taxon>
        <taxon>Kitasatosporales</taxon>
        <taxon>Streptomycetaceae</taxon>
        <taxon>Streptomyces</taxon>
    </lineage>
</organism>
<dbReference type="EMBL" id="JAIFZO010000002">
    <property type="protein sequence ID" value="MCX4238935.1"/>
    <property type="molecule type" value="Genomic_DNA"/>
</dbReference>
<dbReference type="RefSeq" id="WP_267031189.1">
    <property type="nucleotide sequence ID" value="NZ_JAIFZO010000002.1"/>
</dbReference>